<accession>A0ABN0WJZ6</accession>
<dbReference type="EMBL" id="BAAADJ010000057">
    <property type="protein sequence ID" value="GAA0339987.1"/>
    <property type="molecule type" value="Genomic_DNA"/>
</dbReference>
<dbReference type="RefSeq" id="WP_343801343.1">
    <property type="nucleotide sequence ID" value="NZ_BAAADJ010000057.1"/>
</dbReference>
<dbReference type="Proteomes" id="UP001500782">
    <property type="component" value="Unassembled WGS sequence"/>
</dbReference>
<proteinExistence type="predicted"/>
<dbReference type="Gene3D" id="3.90.1200.10">
    <property type="match status" value="1"/>
</dbReference>
<dbReference type="SUPFAM" id="SSF56112">
    <property type="entry name" value="Protein kinase-like (PK-like)"/>
    <property type="match status" value="1"/>
</dbReference>
<dbReference type="Pfam" id="PF07914">
    <property type="entry name" value="DUF1679"/>
    <property type="match status" value="1"/>
</dbReference>
<evidence type="ECO:0000313" key="1">
    <source>
        <dbReference type="EMBL" id="GAA0339987.1"/>
    </source>
</evidence>
<dbReference type="InterPro" id="IPR011009">
    <property type="entry name" value="Kinase-like_dom_sf"/>
</dbReference>
<evidence type="ECO:0000313" key="2">
    <source>
        <dbReference type="Proteomes" id="UP001500782"/>
    </source>
</evidence>
<evidence type="ECO:0008006" key="3">
    <source>
        <dbReference type="Google" id="ProtNLM"/>
    </source>
</evidence>
<sequence>MLQIEVNKETLHTCVSGILETIDFQIKTWKIEAMSSRTVNFTTKGIFRLSGLADVMGEEVPWSLVVKVIQPESEEKDDTQHHNYWKREALVYQSGLLSDLPTVIRTPKCYAVEEVREDSIWIWLEELKEDNSGKWTESQFASVAKKLGIFHGAYLTGKLVPMQEWICQNWLESWIDGCKMYASNPEEFLPFVEEETEDIWSAYKLLNQNLDKHLDMLKKLPQVLSHQDLSQQNMYMDPNGENFKLIDWQYLSISSVGEELGKLFGVALSQDDIPIDRAEEYMELLFSHYVEGLGEAGWRGDTTIPMYSYYLSFACRSFWEVPKLIKLLAEPKVKPIEPDKLNLVSEIVNLQTKFGRRADNLFQQVSQNLEVNHAIFTR</sequence>
<comment type="caution">
    <text evidence="1">The sequence shown here is derived from an EMBL/GenBank/DDBJ whole genome shotgun (WGS) entry which is preliminary data.</text>
</comment>
<reference evidence="1 2" key="1">
    <citation type="journal article" date="2019" name="Int. J. Syst. Evol. Microbiol.">
        <title>The Global Catalogue of Microorganisms (GCM) 10K type strain sequencing project: providing services to taxonomists for standard genome sequencing and annotation.</title>
        <authorList>
            <consortium name="The Broad Institute Genomics Platform"/>
            <consortium name="The Broad Institute Genome Sequencing Center for Infectious Disease"/>
            <person name="Wu L."/>
            <person name="Ma J."/>
        </authorList>
    </citation>
    <scope>NUCLEOTIDE SEQUENCE [LARGE SCALE GENOMIC DNA]</scope>
    <source>
        <strain evidence="1 2">JCM 9731</strain>
    </source>
</reference>
<keyword evidence="2" id="KW-1185">Reference proteome</keyword>
<dbReference type="InterPro" id="IPR012877">
    <property type="entry name" value="Dhs-27"/>
</dbReference>
<name>A0ABN0WJZ6_9BACI</name>
<organism evidence="1 2">
    <name type="scientific">Bacillus carboniphilus</name>
    <dbReference type="NCBI Taxonomy" id="86663"/>
    <lineage>
        <taxon>Bacteria</taxon>
        <taxon>Bacillati</taxon>
        <taxon>Bacillota</taxon>
        <taxon>Bacilli</taxon>
        <taxon>Bacillales</taxon>
        <taxon>Bacillaceae</taxon>
        <taxon>Bacillus</taxon>
    </lineage>
</organism>
<gene>
    <name evidence="1" type="ORF">GCM10008967_32970</name>
</gene>
<protein>
    <recommendedName>
        <fullName evidence="3">Aminoglycoside phosphotransferase domain-containing protein</fullName>
    </recommendedName>
</protein>